<sequence length="49" mass="5463">MDNLCGLVSVLLPNCAGIVFSFSFSKKKKSLKYLYMHGIRMTISPCNCC</sequence>
<accession>A0A2P2K7M6</accession>
<organism evidence="1">
    <name type="scientific">Rhizophora mucronata</name>
    <name type="common">Asiatic mangrove</name>
    <dbReference type="NCBI Taxonomy" id="61149"/>
    <lineage>
        <taxon>Eukaryota</taxon>
        <taxon>Viridiplantae</taxon>
        <taxon>Streptophyta</taxon>
        <taxon>Embryophyta</taxon>
        <taxon>Tracheophyta</taxon>
        <taxon>Spermatophyta</taxon>
        <taxon>Magnoliopsida</taxon>
        <taxon>eudicotyledons</taxon>
        <taxon>Gunneridae</taxon>
        <taxon>Pentapetalae</taxon>
        <taxon>rosids</taxon>
        <taxon>fabids</taxon>
        <taxon>Malpighiales</taxon>
        <taxon>Rhizophoraceae</taxon>
        <taxon>Rhizophora</taxon>
    </lineage>
</organism>
<name>A0A2P2K7M6_RHIMU</name>
<protein>
    <submittedName>
        <fullName evidence="1">Uncharacterized protein</fullName>
    </submittedName>
</protein>
<evidence type="ECO:0000313" key="1">
    <source>
        <dbReference type="EMBL" id="MBX01754.1"/>
    </source>
</evidence>
<proteinExistence type="predicted"/>
<dbReference type="AlphaFoldDB" id="A0A2P2K7M6"/>
<dbReference type="EMBL" id="GGEC01021270">
    <property type="protein sequence ID" value="MBX01754.1"/>
    <property type="molecule type" value="Transcribed_RNA"/>
</dbReference>
<reference evidence="1" key="1">
    <citation type="submission" date="2018-02" db="EMBL/GenBank/DDBJ databases">
        <title>Rhizophora mucronata_Transcriptome.</title>
        <authorList>
            <person name="Meera S.P."/>
            <person name="Sreeshan A."/>
            <person name="Augustine A."/>
        </authorList>
    </citation>
    <scope>NUCLEOTIDE SEQUENCE</scope>
    <source>
        <tissue evidence="1">Leaf</tissue>
    </source>
</reference>